<organism evidence="1 2">
    <name type="scientific">Sorlinia euscelidii</name>
    <dbReference type="NCBI Taxonomy" id="3081148"/>
    <lineage>
        <taxon>Bacteria</taxon>
        <taxon>Pseudomonadati</taxon>
        <taxon>Pseudomonadota</taxon>
        <taxon>Alphaproteobacteria</taxon>
        <taxon>Acetobacterales</taxon>
        <taxon>Acetobacteraceae</taxon>
        <taxon>Sorlinia</taxon>
    </lineage>
</organism>
<dbReference type="RefSeq" id="WP_394819463.1">
    <property type="nucleotide sequence ID" value="NZ_JAWJZY010000002.1"/>
</dbReference>
<proteinExistence type="predicted"/>
<dbReference type="EMBL" id="JAWJZY010000002">
    <property type="protein sequence ID" value="MEE8658544.1"/>
    <property type="molecule type" value="Genomic_DNA"/>
</dbReference>
<keyword evidence="2" id="KW-1185">Reference proteome</keyword>
<evidence type="ECO:0008006" key="3">
    <source>
        <dbReference type="Google" id="ProtNLM"/>
    </source>
</evidence>
<sequence>MTKHLFTWVQKLDLPRIEKLVLVILITLNKSSKKGHIPTVREIASGSSISERSAQRALKNLVNNKIIFATPKSGSATRYEINAPSKKGDARQ</sequence>
<dbReference type="Gene3D" id="1.10.10.10">
    <property type="entry name" value="Winged helix-like DNA-binding domain superfamily/Winged helix DNA-binding domain"/>
    <property type="match status" value="1"/>
</dbReference>
<comment type="caution">
    <text evidence="1">The sequence shown here is derived from an EMBL/GenBank/DDBJ whole genome shotgun (WGS) entry which is preliminary data.</text>
</comment>
<dbReference type="InterPro" id="IPR036388">
    <property type="entry name" value="WH-like_DNA-bd_sf"/>
</dbReference>
<gene>
    <name evidence="1" type="ORF">DOFOFD_05920</name>
</gene>
<name>A0ABU7U3V7_9PROT</name>
<protein>
    <recommendedName>
        <fullName evidence="3">Helix-turn-helix domain-containing protein</fullName>
    </recommendedName>
</protein>
<dbReference type="Proteomes" id="UP001312908">
    <property type="component" value="Unassembled WGS sequence"/>
</dbReference>
<evidence type="ECO:0000313" key="1">
    <source>
        <dbReference type="EMBL" id="MEE8658544.1"/>
    </source>
</evidence>
<dbReference type="Pfam" id="PF13730">
    <property type="entry name" value="HTH_36"/>
    <property type="match status" value="1"/>
</dbReference>
<accession>A0ABU7U3V7</accession>
<evidence type="ECO:0000313" key="2">
    <source>
        <dbReference type="Proteomes" id="UP001312908"/>
    </source>
</evidence>
<reference evidence="1 2" key="1">
    <citation type="submission" date="2023-10" db="EMBL/GenBank/DDBJ databases">
        <title>Sorlinia euscelidii gen. nov., sp. nov., an acetic acid bacteria isolated from the gut of Euscelidius variegatus emitter.</title>
        <authorList>
            <person name="Michoud G."/>
            <person name="Marasco R."/>
            <person name="Seferji K."/>
            <person name="Gonella E."/>
            <person name="Garuglieri E."/>
            <person name="Alma A."/>
            <person name="Mapelli F."/>
            <person name="Borin S."/>
            <person name="Daffonchio D."/>
            <person name="Crotti E."/>
        </authorList>
    </citation>
    <scope>NUCLEOTIDE SEQUENCE [LARGE SCALE GENOMIC DNA]</scope>
    <source>
        <strain evidence="1 2">EV16P</strain>
    </source>
</reference>